<evidence type="ECO:0000259" key="6">
    <source>
        <dbReference type="Pfam" id="PF00535"/>
    </source>
</evidence>
<evidence type="ECO:0000256" key="1">
    <source>
        <dbReference type="ARBA" id="ARBA00001946"/>
    </source>
</evidence>
<dbReference type="Gene3D" id="3.90.550.10">
    <property type="entry name" value="Spore Coat Polysaccharide Biosynthesis Protein SpsA, Chain A"/>
    <property type="match status" value="1"/>
</dbReference>
<proteinExistence type="inferred from homology"/>
<dbReference type="PANTHER" id="PTHR48090:SF10">
    <property type="entry name" value="GLUCOSYL-3-PHOSPHOGLYCERATE SYNTHASE"/>
    <property type="match status" value="1"/>
</dbReference>
<evidence type="ECO:0000256" key="3">
    <source>
        <dbReference type="ARBA" id="ARBA00022676"/>
    </source>
</evidence>
<dbReference type="InterPro" id="IPR050256">
    <property type="entry name" value="Glycosyltransferase_2"/>
</dbReference>
<keyword evidence="5" id="KW-0460">Magnesium</keyword>
<organism evidence="7 8">
    <name type="scientific">Candidatus Daviesbacteria bacterium GW2011_GWB1_41_5</name>
    <dbReference type="NCBI Taxonomy" id="1618429"/>
    <lineage>
        <taxon>Bacteria</taxon>
        <taxon>Candidatus Daviesiibacteriota</taxon>
    </lineage>
</organism>
<evidence type="ECO:0000313" key="8">
    <source>
        <dbReference type="Proteomes" id="UP000034753"/>
    </source>
</evidence>
<comment type="caution">
    <text evidence="7">The sequence shown here is derived from an EMBL/GenBank/DDBJ whole genome shotgun (WGS) entry which is preliminary data.</text>
</comment>
<dbReference type="AlphaFoldDB" id="A0A0G0WFB0"/>
<feature type="domain" description="Glycosyltransferase 2-like" evidence="6">
    <location>
        <begin position="3"/>
        <end position="116"/>
    </location>
</feature>
<protein>
    <recommendedName>
        <fullName evidence="6">Glycosyltransferase 2-like domain-containing protein</fullName>
    </recommendedName>
</protein>
<dbReference type="CDD" id="cd04179">
    <property type="entry name" value="DPM_DPG-synthase_like"/>
    <property type="match status" value="1"/>
</dbReference>
<dbReference type="Pfam" id="PF00535">
    <property type="entry name" value="Glycos_transf_2"/>
    <property type="match status" value="1"/>
</dbReference>
<dbReference type="InterPro" id="IPR001173">
    <property type="entry name" value="Glyco_trans_2-like"/>
</dbReference>
<evidence type="ECO:0000256" key="2">
    <source>
        <dbReference type="ARBA" id="ARBA00006739"/>
    </source>
</evidence>
<evidence type="ECO:0000313" key="7">
    <source>
        <dbReference type="EMBL" id="KKS11659.1"/>
    </source>
</evidence>
<keyword evidence="4" id="KW-0808">Transferase</keyword>
<comment type="similarity">
    <text evidence="2">Belongs to the glycosyltransferase 2 family.</text>
</comment>
<reference evidence="7 8" key="1">
    <citation type="journal article" date="2015" name="Nature">
        <title>rRNA introns, odd ribosomes, and small enigmatic genomes across a large radiation of phyla.</title>
        <authorList>
            <person name="Brown C.T."/>
            <person name="Hug L.A."/>
            <person name="Thomas B.C."/>
            <person name="Sharon I."/>
            <person name="Castelle C.J."/>
            <person name="Singh A."/>
            <person name="Wilkins M.J."/>
            <person name="Williams K.H."/>
            <person name="Banfield J.F."/>
        </authorList>
    </citation>
    <scope>NUCLEOTIDE SEQUENCE [LARGE SCALE GENOMIC DNA]</scope>
</reference>
<gene>
    <name evidence="7" type="ORF">UU67_C0068G0006</name>
</gene>
<dbReference type="SUPFAM" id="SSF53448">
    <property type="entry name" value="Nucleotide-diphospho-sugar transferases"/>
    <property type="match status" value="1"/>
</dbReference>
<evidence type="ECO:0000256" key="5">
    <source>
        <dbReference type="ARBA" id="ARBA00022842"/>
    </source>
</evidence>
<keyword evidence="3" id="KW-0328">Glycosyltransferase</keyword>
<dbReference type="EMBL" id="LCBN01000068">
    <property type="protein sequence ID" value="KKS11659.1"/>
    <property type="molecule type" value="Genomic_DNA"/>
</dbReference>
<dbReference type="GO" id="GO:0016757">
    <property type="term" value="F:glycosyltransferase activity"/>
    <property type="evidence" value="ECO:0007669"/>
    <property type="project" value="UniProtKB-KW"/>
</dbReference>
<dbReference type="PANTHER" id="PTHR48090">
    <property type="entry name" value="UNDECAPRENYL-PHOSPHATE 4-DEOXY-4-FORMAMIDO-L-ARABINOSE TRANSFERASE-RELATED"/>
    <property type="match status" value="1"/>
</dbReference>
<accession>A0A0G0WFB0</accession>
<evidence type="ECO:0000256" key="4">
    <source>
        <dbReference type="ARBA" id="ARBA00022679"/>
    </source>
</evidence>
<name>A0A0G0WFB0_9BACT</name>
<comment type="cofactor">
    <cofactor evidence="1">
        <name>Mg(2+)</name>
        <dbReference type="ChEBI" id="CHEBI:18420"/>
    </cofactor>
</comment>
<dbReference type="InterPro" id="IPR029044">
    <property type="entry name" value="Nucleotide-diphossugar_trans"/>
</dbReference>
<dbReference type="Proteomes" id="UP000034753">
    <property type="component" value="Unassembled WGS sequence"/>
</dbReference>
<sequence length="222" mass="24558">MVSCIVPAFNEGTRITEVLSVVVAHPLISEVIVVDDGSTDNTTEVVRQHPSICLITLSENAGKSKAVMHGLIVAKSEFVMLLDADLQGVTKENITALIQPVLSGQVDLTICKCANIGLIYRVFGLDIVSGERVLPKKLIDPLSLQNHGGFELEAYMNNLILQAGMSFRVVGWPNVFNPKKFEKFGWREGLNRGIIARKQMMKVYGNLRGAIRQYFRMQSARV</sequence>